<gene>
    <name evidence="2" type="ORF">HMPREF1544_06065</name>
</gene>
<dbReference type="InParanoid" id="S2JBL5"/>
<sequence>MTLETTRWTLIYTAFPVGKEASKNRHTKGHTYQEDFKRKLQRISEKDVSMYTKEDQLTIKASADLLRYSVDYITYSIENSGLTSASDNSDHCYVLSLSLADPDLVHRIVLQSGIVSERDWSQRLLLVDECFTASYYFKSTLASTANPVLAESVDVICDLGAAGLTLCAYQDQPGATTRYEGQKEVFWASCVGNAAIQLWENIKECLLQTMFGDQKYVAKEKYAAEMSAMMENPYNTHGIENFGNEKENALQFWIPPNLYDAPEICCQDQFVTIRSSFVTKPGGKELKVLVEKLRESSFDPLCKEVGQFLKEQLFAIQKSYKINRVMLIGGLAPSQYIFDQICHTFESEGLDTPLRIEKKPILPYNVYESLYGAVYYAHEVYTRNQPLPKIQYNNSWQDNSNVEVIVSHNEYDVLMYIDIGCLVSHVYYTLSDKNNERNGWADRKVAASNIPTKLLLNQSAKDLMDLPIFKPPYDASTKVNSSSDQAKKSGKKEKLRSSLKSAFGKMKKPSASSRDSTSSEQHPSSYLSKQDIIRNCYKDEIVWGTAALSHQETSLVVRTDIHEFRMACALFLGCLNEHACSQLQSADKNRHRFAYCISVDDVFESASTNEWRNIIITSGIASNQEDFYKRVRVLTRGEALALQNADPKWKTPLNGVFNDRSTNFVTVHVYENACHVAVNQACRAQHDSLAIVYRTAHANNAFSLLWGASVFFWDLCQTSTVPYVHQCDKHSNGTVIIDELLCDESTSLELENDEKIHRFNICRSGSCYATITSLDLLEYVLRPDVDALAHIITANLTVDGRVRTDISELKIYINTSFLSKESDYQVVCRELMQRSEYKVGSSEMKITVNKLDTDEPQHVFGGMQLFVLQSHKRIVNVMWDRTYAVRLVTPNAKIYRLDNDEKKQIKDSSELSLMIEKGTRTTFDTRRCGIRKRFYTSMNVNHTSVEFYCSNIGIPDKKKKLSVKDKHFTGFHACSFKYDQKEDWNFPIEVMIYPNVGSIECTVFYGGNDRQTTPFIYNEDVQFSTFYH</sequence>
<dbReference type="EMBL" id="KE123974">
    <property type="protein sequence ID" value="EPB87139.1"/>
    <property type="molecule type" value="Genomic_DNA"/>
</dbReference>
<dbReference type="VEuPathDB" id="FungiDB:HMPREF1544_06065"/>
<feature type="compositionally biased region" description="Polar residues" evidence="1">
    <location>
        <begin position="510"/>
        <end position="526"/>
    </location>
</feature>
<name>S2JBL5_MUCC1</name>
<accession>S2JBL5</accession>
<reference evidence="3" key="1">
    <citation type="submission" date="2013-05" db="EMBL/GenBank/DDBJ databases">
        <title>The Genome sequence of Mucor circinelloides f. circinelloides 1006PhL.</title>
        <authorList>
            <consortium name="The Broad Institute Genomics Platform"/>
            <person name="Cuomo C."/>
            <person name="Earl A."/>
            <person name="Findley K."/>
            <person name="Lee S.C."/>
            <person name="Walker B."/>
            <person name="Young S."/>
            <person name="Zeng Q."/>
            <person name="Gargeya S."/>
            <person name="Fitzgerald M."/>
            <person name="Haas B."/>
            <person name="Abouelleil A."/>
            <person name="Allen A.W."/>
            <person name="Alvarado L."/>
            <person name="Arachchi H.M."/>
            <person name="Berlin A.M."/>
            <person name="Chapman S.B."/>
            <person name="Gainer-Dewar J."/>
            <person name="Goldberg J."/>
            <person name="Griggs A."/>
            <person name="Gujja S."/>
            <person name="Hansen M."/>
            <person name="Howarth C."/>
            <person name="Imamovic A."/>
            <person name="Ireland A."/>
            <person name="Larimer J."/>
            <person name="McCowan C."/>
            <person name="Murphy C."/>
            <person name="Pearson M."/>
            <person name="Poon T.W."/>
            <person name="Priest M."/>
            <person name="Roberts A."/>
            <person name="Saif S."/>
            <person name="Shea T."/>
            <person name="Sisk P."/>
            <person name="Sykes S."/>
            <person name="Wortman J."/>
            <person name="Nusbaum C."/>
            <person name="Birren B."/>
        </authorList>
    </citation>
    <scope>NUCLEOTIDE SEQUENCE [LARGE SCALE GENOMIC DNA]</scope>
    <source>
        <strain evidence="3">1006PhL</strain>
    </source>
</reference>
<keyword evidence="3" id="KW-1185">Reference proteome</keyword>
<proteinExistence type="predicted"/>
<dbReference type="Proteomes" id="UP000014254">
    <property type="component" value="Unassembled WGS sequence"/>
</dbReference>
<evidence type="ECO:0000313" key="3">
    <source>
        <dbReference type="Proteomes" id="UP000014254"/>
    </source>
</evidence>
<feature type="region of interest" description="Disordered" evidence="1">
    <location>
        <begin position="476"/>
        <end position="526"/>
    </location>
</feature>
<dbReference type="AlphaFoldDB" id="S2JBL5"/>
<evidence type="ECO:0000256" key="1">
    <source>
        <dbReference type="SAM" id="MobiDB-lite"/>
    </source>
</evidence>
<evidence type="ECO:0000313" key="2">
    <source>
        <dbReference type="EMBL" id="EPB87139.1"/>
    </source>
</evidence>
<organism evidence="2 3">
    <name type="scientific">Mucor circinelloides f. circinelloides (strain 1006PhL)</name>
    <name type="common">Mucormycosis agent</name>
    <name type="synonym">Calyptromyces circinelloides</name>
    <dbReference type="NCBI Taxonomy" id="1220926"/>
    <lineage>
        <taxon>Eukaryota</taxon>
        <taxon>Fungi</taxon>
        <taxon>Fungi incertae sedis</taxon>
        <taxon>Mucoromycota</taxon>
        <taxon>Mucoromycotina</taxon>
        <taxon>Mucoromycetes</taxon>
        <taxon>Mucorales</taxon>
        <taxon>Mucorineae</taxon>
        <taxon>Mucoraceae</taxon>
        <taxon>Mucor</taxon>
    </lineage>
</organism>
<dbReference type="OrthoDB" id="2231362at2759"/>
<protein>
    <submittedName>
        <fullName evidence="2">Uncharacterized protein</fullName>
    </submittedName>
</protein>